<dbReference type="Proteomes" id="UP001152799">
    <property type="component" value="Chromosome 7"/>
</dbReference>
<evidence type="ECO:0000256" key="4">
    <source>
        <dbReference type="PROSITE-ProRule" id="PRU00175"/>
    </source>
</evidence>
<keyword evidence="2 4" id="KW-0863">Zinc-finger</keyword>
<evidence type="ECO:0000256" key="3">
    <source>
        <dbReference type="ARBA" id="ARBA00022833"/>
    </source>
</evidence>
<evidence type="ECO:0000256" key="1">
    <source>
        <dbReference type="ARBA" id="ARBA00006672"/>
    </source>
</evidence>
<reference evidence="6" key="1">
    <citation type="submission" date="2022-01" db="EMBL/GenBank/DDBJ databases">
        <authorList>
            <person name="King R."/>
        </authorList>
    </citation>
    <scope>NUCLEOTIDE SEQUENCE</scope>
</reference>
<dbReference type="Gene3D" id="3.30.40.10">
    <property type="entry name" value="Zinc/RING finger domain, C3HC4 (zinc finger)"/>
    <property type="match status" value="1"/>
</dbReference>
<dbReference type="GO" id="GO:0005634">
    <property type="term" value="C:nucleus"/>
    <property type="evidence" value="ECO:0007669"/>
    <property type="project" value="TreeGrafter"/>
</dbReference>
<dbReference type="SUPFAM" id="SSF57924">
    <property type="entry name" value="Inhibitor of apoptosis (IAP) repeat"/>
    <property type="match status" value="1"/>
</dbReference>
<protein>
    <recommendedName>
        <fullName evidence="5">RING-type domain-containing protein</fullName>
    </recommendedName>
</protein>
<dbReference type="EMBL" id="OU892283">
    <property type="protein sequence ID" value="CAG9771730.1"/>
    <property type="molecule type" value="Genomic_DNA"/>
</dbReference>
<evidence type="ECO:0000313" key="7">
    <source>
        <dbReference type="Proteomes" id="UP001152799"/>
    </source>
</evidence>
<dbReference type="InterPro" id="IPR001370">
    <property type="entry name" value="BIR_rpt"/>
</dbReference>
<dbReference type="SMART" id="SM00238">
    <property type="entry name" value="BIR"/>
    <property type="match status" value="1"/>
</dbReference>
<dbReference type="GO" id="GO:0008270">
    <property type="term" value="F:zinc ion binding"/>
    <property type="evidence" value="ECO:0007669"/>
    <property type="project" value="UniProtKB-KW"/>
</dbReference>
<dbReference type="Gene3D" id="1.10.1170.10">
    <property type="entry name" value="Inhibitor Of Apoptosis Protein (2mihbC-IAP-1), Chain A"/>
    <property type="match status" value="1"/>
</dbReference>
<dbReference type="AlphaFoldDB" id="A0A9N9QRC5"/>
<keyword evidence="7" id="KW-1185">Reference proteome</keyword>
<organism evidence="6 7">
    <name type="scientific">Ceutorhynchus assimilis</name>
    <name type="common">cabbage seed weevil</name>
    <dbReference type="NCBI Taxonomy" id="467358"/>
    <lineage>
        <taxon>Eukaryota</taxon>
        <taxon>Metazoa</taxon>
        <taxon>Ecdysozoa</taxon>
        <taxon>Arthropoda</taxon>
        <taxon>Hexapoda</taxon>
        <taxon>Insecta</taxon>
        <taxon>Pterygota</taxon>
        <taxon>Neoptera</taxon>
        <taxon>Endopterygota</taxon>
        <taxon>Coleoptera</taxon>
        <taxon>Polyphaga</taxon>
        <taxon>Cucujiformia</taxon>
        <taxon>Curculionidae</taxon>
        <taxon>Ceutorhynchinae</taxon>
        <taxon>Ceutorhynchus</taxon>
    </lineage>
</organism>
<dbReference type="PROSITE" id="PS50089">
    <property type="entry name" value="ZF_RING_2"/>
    <property type="match status" value="1"/>
</dbReference>
<dbReference type="InterPro" id="IPR001841">
    <property type="entry name" value="Znf_RING"/>
</dbReference>
<sequence>MTSYDNVNGFLVPSDDEFLMMNDSYAKRLRTFEDWPLRSFLAPHILAECGFYYTDYMDRVECSACSIRLQDWEESDAANVWLIHVKANPLCNHLLCYKGLEWIREQISRPTPVSFRHDCRGNNYDEMFDFNYCSSDLKVYEFSPVCVRCQRNYLRCRFLPCGHEPCCIYCSPNVRCCPVCKCPISFKINVTESLENALTK</sequence>
<dbReference type="GO" id="GO:0005737">
    <property type="term" value="C:cytoplasm"/>
    <property type="evidence" value="ECO:0007669"/>
    <property type="project" value="TreeGrafter"/>
</dbReference>
<dbReference type="PROSITE" id="PS50143">
    <property type="entry name" value="BIR_REPEAT_2"/>
    <property type="match status" value="1"/>
</dbReference>
<evidence type="ECO:0000256" key="2">
    <source>
        <dbReference type="ARBA" id="ARBA00022771"/>
    </source>
</evidence>
<feature type="domain" description="RING-type" evidence="5">
    <location>
        <begin position="146"/>
        <end position="181"/>
    </location>
</feature>
<dbReference type="PANTHER" id="PTHR10044:SF139">
    <property type="entry name" value="DEATH-ASSOCIATED INHIBITOR OF APOPTOSIS 2"/>
    <property type="match status" value="1"/>
</dbReference>
<name>A0A9N9QRC5_9CUCU</name>
<dbReference type="GO" id="GO:0051726">
    <property type="term" value="P:regulation of cell cycle"/>
    <property type="evidence" value="ECO:0007669"/>
    <property type="project" value="TreeGrafter"/>
</dbReference>
<dbReference type="InterPro" id="IPR050784">
    <property type="entry name" value="IAP"/>
</dbReference>
<evidence type="ECO:0000313" key="6">
    <source>
        <dbReference type="EMBL" id="CAG9771730.1"/>
    </source>
</evidence>
<proteinExistence type="inferred from homology"/>
<dbReference type="PANTHER" id="PTHR10044">
    <property type="entry name" value="INHIBITOR OF APOPTOSIS"/>
    <property type="match status" value="1"/>
</dbReference>
<comment type="similarity">
    <text evidence="1">Belongs to the IAP family.</text>
</comment>
<keyword evidence="2 4" id="KW-0479">Metal-binding</keyword>
<dbReference type="InterPro" id="IPR013083">
    <property type="entry name" value="Znf_RING/FYVE/PHD"/>
</dbReference>
<keyword evidence="3" id="KW-0862">Zinc</keyword>
<gene>
    <name evidence="6" type="ORF">CEUTPL_LOCUS12158</name>
</gene>
<dbReference type="OrthoDB" id="5855668at2759"/>
<dbReference type="CDD" id="cd00022">
    <property type="entry name" value="BIR"/>
    <property type="match status" value="1"/>
</dbReference>
<accession>A0A9N9QRC5</accession>
<evidence type="ECO:0000259" key="5">
    <source>
        <dbReference type="PROSITE" id="PS50089"/>
    </source>
</evidence>
<dbReference type="Pfam" id="PF00653">
    <property type="entry name" value="BIR"/>
    <property type="match status" value="1"/>
</dbReference>